<dbReference type="SUPFAM" id="SSF111304">
    <property type="entry name" value="Recombination protein RecR"/>
    <property type="match status" value="1"/>
</dbReference>
<keyword evidence="6 7" id="KW-0234">DNA repair</keyword>
<dbReference type="Gene3D" id="3.30.60.80">
    <property type="match status" value="1"/>
</dbReference>
<dbReference type="Pfam" id="PF13662">
    <property type="entry name" value="Toprim_4"/>
    <property type="match status" value="1"/>
</dbReference>
<reference evidence="9 10" key="1">
    <citation type="submission" date="2024-06" db="EMBL/GenBank/DDBJ databases">
        <title>Genomic Encyclopedia of Type Strains, Phase IV (KMG-IV): sequencing the most valuable type-strain genomes for metagenomic binning, comparative biology and taxonomic classification.</title>
        <authorList>
            <person name="Goeker M."/>
        </authorList>
    </citation>
    <scope>NUCLEOTIDE SEQUENCE [LARGE SCALE GENOMIC DNA]</scope>
    <source>
        <strain evidence="9 10">DSM 21460</strain>
    </source>
</reference>
<organism evidence="9 10">
    <name type="scientific">Peptoniphilus olsenii</name>
    <dbReference type="NCBI Taxonomy" id="411570"/>
    <lineage>
        <taxon>Bacteria</taxon>
        <taxon>Bacillati</taxon>
        <taxon>Bacillota</taxon>
        <taxon>Tissierellia</taxon>
        <taxon>Tissierellales</taxon>
        <taxon>Peptoniphilaceae</taxon>
        <taxon>Peptoniphilus</taxon>
    </lineage>
</organism>
<feature type="zinc finger region" description="C4-type" evidence="7">
    <location>
        <begin position="57"/>
        <end position="72"/>
    </location>
</feature>
<protein>
    <recommendedName>
        <fullName evidence="7">Recombination protein RecR</fullName>
    </recommendedName>
</protein>
<keyword evidence="5 7" id="KW-0233">DNA recombination</keyword>
<dbReference type="PROSITE" id="PS50880">
    <property type="entry name" value="TOPRIM"/>
    <property type="match status" value="1"/>
</dbReference>
<evidence type="ECO:0000256" key="6">
    <source>
        <dbReference type="ARBA" id="ARBA00023204"/>
    </source>
</evidence>
<evidence type="ECO:0000259" key="8">
    <source>
        <dbReference type="PROSITE" id="PS50880"/>
    </source>
</evidence>
<dbReference type="Pfam" id="PF21176">
    <property type="entry name" value="RecR_HhH"/>
    <property type="match status" value="1"/>
</dbReference>
<comment type="similarity">
    <text evidence="7">Belongs to the RecR family.</text>
</comment>
<evidence type="ECO:0000256" key="4">
    <source>
        <dbReference type="ARBA" id="ARBA00022833"/>
    </source>
</evidence>
<dbReference type="PANTHER" id="PTHR30446">
    <property type="entry name" value="RECOMBINATION PROTEIN RECR"/>
    <property type="match status" value="1"/>
</dbReference>
<comment type="caution">
    <text evidence="9">The sequence shown here is derived from an EMBL/GenBank/DDBJ whole genome shotgun (WGS) entry which is preliminary data.</text>
</comment>
<dbReference type="InterPro" id="IPR000093">
    <property type="entry name" value="DNA_Rcmb_RecR"/>
</dbReference>
<dbReference type="InterPro" id="IPR034137">
    <property type="entry name" value="TOPRIM_RecR"/>
</dbReference>
<evidence type="ECO:0000313" key="9">
    <source>
        <dbReference type="EMBL" id="MET3617317.1"/>
    </source>
</evidence>
<keyword evidence="3 7" id="KW-0863">Zinc-finger</keyword>
<dbReference type="PANTHER" id="PTHR30446:SF0">
    <property type="entry name" value="RECOMBINATION PROTEIN RECR"/>
    <property type="match status" value="1"/>
</dbReference>
<dbReference type="Gene3D" id="1.10.8.420">
    <property type="entry name" value="RecR Domain 1"/>
    <property type="match status" value="1"/>
</dbReference>
<dbReference type="RefSeq" id="WP_354367653.1">
    <property type="nucleotide sequence ID" value="NZ_JBEPMA010000004.1"/>
</dbReference>
<comment type="function">
    <text evidence="7">May play a role in DNA repair. It seems to be involved in an RecBC-independent recombinational process of DNA repair. It may act with RecF and RecO.</text>
</comment>
<name>A0ABV2J977_9FIRM</name>
<dbReference type="CDD" id="cd01025">
    <property type="entry name" value="TOPRIM_recR"/>
    <property type="match status" value="1"/>
</dbReference>
<evidence type="ECO:0000313" key="10">
    <source>
        <dbReference type="Proteomes" id="UP001549162"/>
    </source>
</evidence>
<keyword evidence="4 7" id="KW-0862">Zinc</keyword>
<keyword evidence="1 7" id="KW-0479">Metal-binding</keyword>
<feature type="domain" description="Toprim" evidence="8">
    <location>
        <begin position="80"/>
        <end position="175"/>
    </location>
</feature>
<keyword evidence="10" id="KW-1185">Reference proteome</keyword>
<dbReference type="EMBL" id="JBEPMA010000004">
    <property type="protein sequence ID" value="MET3617317.1"/>
    <property type="molecule type" value="Genomic_DNA"/>
</dbReference>
<evidence type="ECO:0000256" key="3">
    <source>
        <dbReference type="ARBA" id="ARBA00022771"/>
    </source>
</evidence>
<dbReference type="Proteomes" id="UP001549162">
    <property type="component" value="Unassembled WGS sequence"/>
</dbReference>
<dbReference type="SMART" id="SM00493">
    <property type="entry name" value="TOPRIM"/>
    <property type="match status" value="1"/>
</dbReference>
<dbReference type="Pfam" id="PF21175">
    <property type="entry name" value="RecR_C"/>
    <property type="match status" value="1"/>
</dbReference>
<dbReference type="NCBIfam" id="TIGR00615">
    <property type="entry name" value="recR"/>
    <property type="match status" value="1"/>
</dbReference>
<evidence type="ECO:0000256" key="7">
    <source>
        <dbReference type="HAMAP-Rule" id="MF_00017"/>
    </source>
</evidence>
<evidence type="ECO:0000256" key="1">
    <source>
        <dbReference type="ARBA" id="ARBA00022723"/>
    </source>
</evidence>
<gene>
    <name evidence="7" type="primary">recR</name>
    <name evidence="9" type="ORF">ABID14_000946</name>
</gene>
<accession>A0ABV2J977</accession>
<dbReference type="InterPro" id="IPR023627">
    <property type="entry name" value="Rcmb_RecR"/>
</dbReference>
<dbReference type="Gene3D" id="3.40.1360.10">
    <property type="match status" value="1"/>
</dbReference>
<evidence type="ECO:0000256" key="2">
    <source>
        <dbReference type="ARBA" id="ARBA00022763"/>
    </source>
</evidence>
<keyword evidence="2 7" id="KW-0227">DNA damage</keyword>
<dbReference type="PROSITE" id="PS01300">
    <property type="entry name" value="RECR"/>
    <property type="match status" value="1"/>
</dbReference>
<evidence type="ECO:0000256" key="5">
    <source>
        <dbReference type="ARBA" id="ARBA00023172"/>
    </source>
</evidence>
<dbReference type="Pfam" id="PF02132">
    <property type="entry name" value="RecR_ZnF"/>
    <property type="match status" value="1"/>
</dbReference>
<dbReference type="Gene3D" id="6.10.250.240">
    <property type="match status" value="1"/>
</dbReference>
<sequence>MDKAGPIEDLIKKLNKLPGIGSKTAQRLAYHIIDMEDIDVKELAKSIVRAKTDIVQCSECMNFSDKDPCDICQNKTRDDSVICVVEYPKDVEAMERSMSFNGKYHVLHGVISPMKGYTADDVKVRELLRRLEDGKVKEVIIATNPTTDGDTTAMYLKNLLEPYNVEVTRIGYGLPVGGDLEFYDELTISTAMKNRRKLN</sequence>
<proteinExistence type="inferred from homology"/>
<dbReference type="InterPro" id="IPR006171">
    <property type="entry name" value="TOPRIM_dom"/>
</dbReference>
<dbReference type="HAMAP" id="MF_00017">
    <property type="entry name" value="RecR"/>
    <property type="match status" value="1"/>
</dbReference>
<dbReference type="InterPro" id="IPR015967">
    <property type="entry name" value="Rcmb_RecR_Znf"/>
</dbReference>